<evidence type="ECO:0000256" key="3">
    <source>
        <dbReference type="ARBA" id="ARBA00022448"/>
    </source>
</evidence>
<evidence type="ECO:0000256" key="2">
    <source>
        <dbReference type="ARBA" id="ARBA00009773"/>
    </source>
</evidence>
<evidence type="ECO:0000256" key="1">
    <source>
        <dbReference type="ARBA" id="ARBA00004651"/>
    </source>
</evidence>
<feature type="transmembrane region" description="Helical" evidence="8">
    <location>
        <begin position="181"/>
        <end position="203"/>
    </location>
</feature>
<feature type="transmembrane region" description="Helical" evidence="8">
    <location>
        <begin position="89"/>
        <end position="111"/>
    </location>
</feature>
<accession>A0ABV0F4N3</accession>
<comment type="similarity">
    <text evidence="2">Belongs to the autoinducer-2 exporter (AI-2E) (TC 2.A.86) family.</text>
</comment>
<name>A0ABV0F4N3_9ENTE</name>
<organism evidence="9 10">
    <name type="scientific">Enterococcus diestrammenae</name>
    <dbReference type="NCBI Taxonomy" id="1155073"/>
    <lineage>
        <taxon>Bacteria</taxon>
        <taxon>Bacillati</taxon>
        <taxon>Bacillota</taxon>
        <taxon>Bacilli</taxon>
        <taxon>Lactobacillales</taxon>
        <taxon>Enterococcaceae</taxon>
        <taxon>Enterococcus</taxon>
    </lineage>
</organism>
<dbReference type="InterPro" id="IPR002549">
    <property type="entry name" value="AI-2E-like"/>
</dbReference>
<dbReference type="PANTHER" id="PTHR21716">
    <property type="entry name" value="TRANSMEMBRANE PROTEIN"/>
    <property type="match status" value="1"/>
</dbReference>
<gene>
    <name evidence="9" type="ORF">BAU18_002507</name>
</gene>
<evidence type="ECO:0000313" key="10">
    <source>
        <dbReference type="Proteomes" id="UP001429357"/>
    </source>
</evidence>
<reference evidence="10" key="1">
    <citation type="submission" date="2016-06" db="EMBL/GenBank/DDBJ databases">
        <title>Four novel species of enterococci isolated from chicken manure.</title>
        <authorList>
            <person name="Van Tyne D."/>
        </authorList>
    </citation>
    <scope>NUCLEOTIDE SEQUENCE [LARGE SCALE GENOMIC DNA]</scope>
    <source>
        <strain evidence="10">JM9A</strain>
    </source>
</reference>
<dbReference type="EMBL" id="MAEI02000001">
    <property type="protein sequence ID" value="MEO1782890.1"/>
    <property type="molecule type" value="Genomic_DNA"/>
</dbReference>
<comment type="caution">
    <text evidence="9">The sequence shown here is derived from an EMBL/GenBank/DDBJ whole genome shotgun (WGS) entry which is preliminary data.</text>
</comment>
<keyword evidence="7 8" id="KW-0472">Membrane</keyword>
<evidence type="ECO:0000256" key="8">
    <source>
        <dbReference type="SAM" id="Phobius"/>
    </source>
</evidence>
<evidence type="ECO:0000256" key="4">
    <source>
        <dbReference type="ARBA" id="ARBA00022475"/>
    </source>
</evidence>
<sequence>MERKPREGLGARKNSWFWKWFLNNQVVTALLIILLVLLILNAFTKVSYLFDPIWQFMAVVALPIVLAGIFYYLLNPAVDYLEKKGLKRIYGIILLFLVVIGLIVWGVVVIVPKIQEQSVSFANNLPDYLDTIDEKAREILSDPIFSQFQTQIESYSDRLMSWLTDFIQNFSKSTISGIGRFVGAVASVVVAIMTFPFILFYLLKDGRKLAPYVVQFLPNNWRKPTLNVITEMNGQVSSYIRGQLTVAFAVALMFILGFSIIGLDYAVTLGIVAGILNLIPYLGSFLAMVPAVFLAIVAGPFMILKVAIVFVIEQTLEGRFISPLVLGSQLAIHPVTILLVLLTSGKLFGLVGVVFGIPVYAAAKVLVTHLFEWYQEVSQYYYKEEEETPPLKEEQ</sequence>
<feature type="transmembrane region" description="Helical" evidence="8">
    <location>
        <begin position="324"/>
        <end position="342"/>
    </location>
</feature>
<keyword evidence="6 8" id="KW-1133">Transmembrane helix</keyword>
<protein>
    <recommendedName>
        <fullName evidence="11">AI-2E family transporter</fullName>
    </recommendedName>
</protein>
<evidence type="ECO:0000256" key="6">
    <source>
        <dbReference type="ARBA" id="ARBA00022989"/>
    </source>
</evidence>
<evidence type="ECO:0008006" key="11">
    <source>
        <dbReference type="Google" id="ProtNLM"/>
    </source>
</evidence>
<reference evidence="9 10" key="2">
    <citation type="submission" date="2024-02" db="EMBL/GenBank/DDBJ databases">
        <title>The Genome Sequence of Enterococcus diestrammenae JM9A.</title>
        <authorList>
            <person name="Earl A."/>
            <person name="Manson A."/>
            <person name="Gilmore M."/>
            <person name="Sanders J."/>
            <person name="Shea T."/>
            <person name="Howe W."/>
            <person name="Livny J."/>
            <person name="Cuomo C."/>
            <person name="Neafsey D."/>
            <person name="Birren B."/>
        </authorList>
    </citation>
    <scope>NUCLEOTIDE SEQUENCE [LARGE SCALE GENOMIC DNA]</scope>
    <source>
        <strain evidence="9 10">JM9A</strain>
    </source>
</reference>
<dbReference type="RefSeq" id="WP_161869904.1">
    <property type="nucleotide sequence ID" value="NZ_MAEI02000001.1"/>
</dbReference>
<evidence type="ECO:0000256" key="5">
    <source>
        <dbReference type="ARBA" id="ARBA00022692"/>
    </source>
</evidence>
<keyword evidence="3" id="KW-0813">Transport</keyword>
<dbReference type="Pfam" id="PF01594">
    <property type="entry name" value="AI-2E_transport"/>
    <property type="match status" value="1"/>
</dbReference>
<feature type="transmembrane region" description="Helical" evidence="8">
    <location>
        <begin position="348"/>
        <end position="367"/>
    </location>
</feature>
<proteinExistence type="inferred from homology"/>
<evidence type="ECO:0000313" key="9">
    <source>
        <dbReference type="EMBL" id="MEO1782890.1"/>
    </source>
</evidence>
<feature type="transmembrane region" description="Helical" evidence="8">
    <location>
        <begin position="21"/>
        <end position="41"/>
    </location>
</feature>
<keyword evidence="4" id="KW-1003">Cell membrane</keyword>
<dbReference type="PANTHER" id="PTHR21716:SF53">
    <property type="entry name" value="PERMEASE PERM-RELATED"/>
    <property type="match status" value="1"/>
</dbReference>
<keyword evidence="10" id="KW-1185">Reference proteome</keyword>
<evidence type="ECO:0000256" key="7">
    <source>
        <dbReference type="ARBA" id="ARBA00023136"/>
    </source>
</evidence>
<feature type="transmembrane region" description="Helical" evidence="8">
    <location>
        <begin position="285"/>
        <end position="312"/>
    </location>
</feature>
<keyword evidence="5 8" id="KW-0812">Transmembrane</keyword>
<feature type="transmembrane region" description="Helical" evidence="8">
    <location>
        <begin position="246"/>
        <end position="279"/>
    </location>
</feature>
<comment type="subcellular location">
    <subcellularLocation>
        <location evidence="1">Cell membrane</location>
        <topology evidence="1">Multi-pass membrane protein</topology>
    </subcellularLocation>
</comment>
<feature type="transmembrane region" description="Helical" evidence="8">
    <location>
        <begin position="53"/>
        <end position="74"/>
    </location>
</feature>
<dbReference type="Proteomes" id="UP001429357">
    <property type="component" value="Unassembled WGS sequence"/>
</dbReference>